<name>A0A9C5Z7C2_9MUSC</name>
<dbReference type="SUPFAM" id="SSF54928">
    <property type="entry name" value="RNA-binding domain, RBD"/>
    <property type="match status" value="1"/>
</dbReference>
<dbReference type="InterPro" id="IPR000504">
    <property type="entry name" value="RRM_dom"/>
</dbReference>
<dbReference type="CDD" id="cd12355">
    <property type="entry name" value="RRM_RBM18"/>
    <property type="match status" value="1"/>
</dbReference>
<evidence type="ECO:0000256" key="4">
    <source>
        <dbReference type="PROSITE-ProRule" id="PRU00176"/>
    </source>
</evidence>
<evidence type="ECO:0000256" key="5">
    <source>
        <dbReference type="SAM" id="MobiDB-lite"/>
    </source>
</evidence>
<evidence type="ECO:0000256" key="3">
    <source>
        <dbReference type="ARBA" id="ARBA00030780"/>
    </source>
</evidence>
<dbReference type="Gene3D" id="3.30.70.330">
    <property type="match status" value="1"/>
</dbReference>
<evidence type="ECO:0000259" key="6">
    <source>
        <dbReference type="PROSITE" id="PS50102"/>
    </source>
</evidence>
<keyword evidence="7" id="KW-1185">Reference proteome</keyword>
<feature type="region of interest" description="Disordered" evidence="5">
    <location>
        <begin position="193"/>
        <end position="226"/>
    </location>
</feature>
<evidence type="ECO:0000256" key="1">
    <source>
        <dbReference type="ARBA" id="ARBA00021141"/>
    </source>
</evidence>
<dbReference type="PROSITE" id="PS50102">
    <property type="entry name" value="RRM"/>
    <property type="match status" value="1"/>
</dbReference>
<dbReference type="InterPro" id="IPR035979">
    <property type="entry name" value="RBD_domain_sf"/>
</dbReference>
<evidence type="ECO:0000313" key="8">
    <source>
        <dbReference type="RefSeq" id="XP_037893363.1"/>
    </source>
</evidence>
<dbReference type="GO" id="GO:0003723">
    <property type="term" value="F:RNA binding"/>
    <property type="evidence" value="ECO:0007669"/>
    <property type="project" value="UniProtKB-UniRule"/>
</dbReference>
<organism evidence="7 8">
    <name type="scientific">Glossina fuscipes</name>
    <dbReference type="NCBI Taxonomy" id="7396"/>
    <lineage>
        <taxon>Eukaryota</taxon>
        <taxon>Metazoa</taxon>
        <taxon>Ecdysozoa</taxon>
        <taxon>Arthropoda</taxon>
        <taxon>Hexapoda</taxon>
        <taxon>Insecta</taxon>
        <taxon>Pterygota</taxon>
        <taxon>Neoptera</taxon>
        <taxon>Endopterygota</taxon>
        <taxon>Diptera</taxon>
        <taxon>Brachycera</taxon>
        <taxon>Muscomorpha</taxon>
        <taxon>Hippoboscoidea</taxon>
        <taxon>Glossinidae</taxon>
        <taxon>Glossina</taxon>
    </lineage>
</organism>
<dbReference type="AlphaFoldDB" id="A0A9C5Z7C2"/>
<keyword evidence="2 4" id="KW-0694">RNA-binding</keyword>
<dbReference type="RefSeq" id="XP_037893363.1">
    <property type="nucleotide sequence ID" value="XM_038037435.1"/>
</dbReference>
<evidence type="ECO:0000313" key="7">
    <source>
        <dbReference type="Proteomes" id="UP000092443"/>
    </source>
</evidence>
<protein>
    <recommendedName>
        <fullName evidence="1">Probable RNA-binding protein 18</fullName>
    </recommendedName>
    <alternativeName>
        <fullName evidence="3">RNA-binding motif protein 18</fullName>
    </alternativeName>
</protein>
<dbReference type="PANTHER" id="PTHR21245">
    <property type="entry name" value="HETEROGENEOUS NUCLEAR RIBONUCLEOPROTEIN"/>
    <property type="match status" value="1"/>
</dbReference>
<proteinExistence type="predicted"/>
<evidence type="ECO:0000256" key="2">
    <source>
        <dbReference type="ARBA" id="ARBA00022884"/>
    </source>
</evidence>
<dbReference type="InterPro" id="IPR012677">
    <property type="entry name" value="Nucleotide-bd_a/b_plait_sf"/>
</dbReference>
<dbReference type="Pfam" id="PF00076">
    <property type="entry name" value="RRM_1"/>
    <property type="match status" value="1"/>
</dbReference>
<dbReference type="Proteomes" id="UP000092443">
    <property type="component" value="Unplaced"/>
</dbReference>
<dbReference type="SMART" id="SM00360">
    <property type="entry name" value="RRM"/>
    <property type="match status" value="1"/>
</dbReference>
<dbReference type="GeneID" id="119639776"/>
<dbReference type="InterPro" id="IPR039157">
    <property type="entry name" value="RBM18_RRM"/>
</dbReference>
<gene>
    <name evidence="8" type="primary">LOC119639776</name>
</gene>
<feature type="domain" description="RRM" evidence="6">
    <location>
        <begin position="38"/>
        <end position="119"/>
    </location>
</feature>
<sequence length="226" mass="25645">MCFVVNKVKFYKFLAFLKVIHTKMASTSSSAVGMLEERRIWVGNLDPRISEYQLLKIVQKCGPIEKFDMLFHKGGPMAGQSRGYAFVTFSSSEGAATALDKLNGKPVLNRPIAIRLAKNVNYDELERPKPKIKIPALGTGKREGKISKEEAIRAIEQKLKILENHADDDLELDQIGSSGGPQVPLIQKYQFNKDRDSSTNMAIQRRHYHHKLNAGPYTRHQRPKRR</sequence>
<reference evidence="8" key="1">
    <citation type="submission" date="2025-08" db="UniProtKB">
        <authorList>
            <consortium name="RefSeq"/>
        </authorList>
    </citation>
    <scope>IDENTIFICATION</scope>
    <source>
        <tissue evidence="8">Whole body pupa</tissue>
    </source>
</reference>
<dbReference type="KEGG" id="gfs:119639776"/>
<accession>A0A9C5Z7C2</accession>